<comment type="caution">
    <text evidence="14">The sequence shown here is derived from an EMBL/GenBank/DDBJ whole genome shotgun (WGS) entry which is preliminary data.</text>
</comment>
<evidence type="ECO:0000256" key="9">
    <source>
        <dbReference type="RuleBase" id="RU003357"/>
    </source>
</evidence>
<feature type="region of interest" description="Disordered" evidence="10">
    <location>
        <begin position="117"/>
        <end position="139"/>
    </location>
</feature>
<evidence type="ECO:0000256" key="3">
    <source>
        <dbReference type="ARBA" id="ARBA00022452"/>
    </source>
</evidence>
<dbReference type="AlphaFoldDB" id="A0A396RV40"/>
<sequence length="913" mass="97033">MAHRFMVPASLLLAGTSAFAQTSPAPADQAAPPATTQPAPLTQEDVAPETTVDPQGVEGDAAPPQEAGIIVTGSRIRGIAPVGSNVIAVGAEQLERQPTATVTDFLRKIPQVQGFGVDASSPTVSGQGGTNTTRGSSINLRGLGPGATLTLLDGQRLPSSGVSGNYIDPNAIPAIAIERVEVVADGASAIYGSDAVAGVVNFITRRDYDGVMVRARGGLAEDYWLAQAGAVVGKRWGTGGFALSYEHTETDNLNGGERSYIRSDLTGLGGNDYRNSQCNPGNIVTGGRSYAIPVGGVTPETAALLIPGTRNYCENLRFGDILPSETRDSFVFNAHQEIAEGLTLNAQVLFSNRSYEAKALQQGSTSNLVNLSVPSRNPYFVAPPGTNPASVTVEYDFTRELGLINQTGYTRDRRFSGGLEWEISQDWEFNISGFYGVDDSAQVTRRIDSGALNAALGSTDPAAAFNPFGGGNSQAVLDSIFVGIFNPYAINRTRGGQVNLSGSLLSLPGGDVRLAVGAEFIRYTIDGGSAMGRIDSPNLLYQKQERNQKSAYGELFIPIFGSGNAVPGFERLDLSIAGRIDDYSDVGSTTNPKFGVNWSPVDGLVLKGSYGQSFRAPNLQDLPLLRTGAGLAVVTWLDPESPTGSSVGLSLNAGNPDLTPEKATTWSGTVEFSPRSTPGLLLSATYFNIDYSDVIGFPPRTANSLLDPNYSFVVTRNPSDELIQSYLDQGFTIAGIRPPVVGFFYNGQARNLGSIQTDGVDFNLLYDIDTDVGEFGLGLNGTYLFNYKVAISPDAPLEQQKSNINFPVDFRARGSVGWSNAGASVEVTVNYLNGYNNVLVSPVQRVESLTTVDFHLGYEFQQDSGLLEGLEISLDGTNFFNERAPFVNIQNGFDPGQASALGRFVNLTVTKKF</sequence>
<dbReference type="Pfam" id="PF00593">
    <property type="entry name" value="TonB_dep_Rec_b-barrel"/>
    <property type="match status" value="1"/>
</dbReference>
<name>A0A396RV40_9SPHN</name>
<keyword evidence="3 8" id="KW-1134">Transmembrane beta strand</keyword>
<feature type="domain" description="TonB-dependent receptor-like beta-barrel" evidence="12">
    <location>
        <begin position="386"/>
        <end position="878"/>
    </location>
</feature>
<gene>
    <name evidence="14" type="ORF">D1610_03910</name>
</gene>
<evidence type="ECO:0000256" key="11">
    <source>
        <dbReference type="SAM" id="SignalP"/>
    </source>
</evidence>
<feature type="chain" id="PRO_5017467000" evidence="11">
    <location>
        <begin position="21"/>
        <end position="913"/>
    </location>
</feature>
<keyword evidence="5 9" id="KW-0798">TonB box</keyword>
<keyword evidence="2 8" id="KW-0813">Transport</keyword>
<evidence type="ECO:0000256" key="6">
    <source>
        <dbReference type="ARBA" id="ARBA00023136"/>
    </source>
</evidence>
<reference evidence="14 15" key="1">
    <citation type="submission" date="2018-08" db="EMBL/GenBank/DDBJ databases">
        <title>The multiple taxonomic identification of Sphingomonas gilva.</title>
        <authorList>
            <person name="Zhu D."/>
            <person name="Zheng S."/>
        </authorList>
    </citation>
    <scope>NUCLEOTIDE SEQUENCE [LARGE SCALE GENOMIC DNA]</scope>
    <source>
        <strain evidence="14 15">ZDH117</strain>
    </source>
</reference>
<dbReference type="Proteomes" id="UP000266693">
    <property type="component" value="Unassembled WGS sequence"/>
</dbReference>
<accession>A0A396RV40</accession>
<keyword evidence="15" id="KW-1185">Reference proteome</keyword>
<dbReference type="InterPro" id="IPR039426">
    <property type="entry name" value="TonB-dep_rcpt-like"/>
</dbReference>
<dbReference type="Gene3D" id="2.40.170.20">
    <property type="entry name" value="TonB-dependent receptor, beta-barrel domain"/>
    <property type="match status" value="1"/>
</dbReference>
<evidence type="ECO:0000256" key="8">
    <source>
        <dbReference type="PROSITE-ProRule" id="PRU01360"/>
    </source>
</evidence>
<keyword evidence="14" id="KW-0675">Receptor</keyword>
<evidence type="ECO:0000256" key="7">
    <source>
        <dbReference type="ARBA" id="ARBA00023237"/>
    </source>
</evidence>
<dbReference type="GO" id="GO:0009279">
    <property type="term" value="C:cell outer membrane"/>
    <property type="evidence" value="ECO:0007669"/>
    <property type="project" value="UniProtKB-SubCell"/>
</dbReference>
<evidence type="ECO:0000256" key="2">
    <source>
        <dbReference type="ARBA" id="ARBA00022448"/>
    </source>
</evidence>
<dbReference type="InterPro" id="IPR012910">
    <property type="entry name" value="Plug_dom"/>
</dbReference>
<comment type="similarity">
    <text evidence="8 9">Belongs to the TonB-dependent receptor family.</text>
</comment>
<evidence type="ECO:0000259" key="13">
    <source>
        <dbReference type="Pfam" id="PF07715"/>
    </source>
</evidence>
<evidence type="ECO:0000313" key="15">
    <source>
        <dbReference type="Proteomes" id="UP000266693"/>
    </source>
</evidence>
<evidence type="ECO:0000256" key="1">
    <source>
        <dbReference type="ARBA" id="ARBA00004571"/>
    </source>
</evidence>
<feature type="signal peptide" evidence="11">
    <location>
        <begin position="1"/>
        <end position="20"/>
    </location>
</feature>
<dbReference type="PANTHER" id="PTHR47234">
    <property type="match status" value="1"/>
</dbReference>
<evidence type="ECO:0000313" key="14">
    <source>
        <dbReference type="EMBL" id="RHW19262.1"/>
    </source>
</evidence>
<evidence type="ECO:0000259" key="12">
    <source>
        <dbReference type="Pfam" id="PF00593"/>
    </source>
</evidence>
<dbReference type="InterPro" id="IPR037066">
    <property type="entry name" value="Plug_dom_sf"/>
</dbReference>
<dbReference type="Gene3D" id="2.170.130.10">
    <property type="entry name" value="TonB-dependent receptor, plug domain"/>
    <property type="match status" value="1"/>
</dbReference>
<keyword evidence="4 8" id="KW-0812">Transmembrane</keyword>
<keyword evidence="7 8" id="KW-0998">Cell outer membrane</keyword>
<dbReference type="InterPro" id="IPR036942">
    <property type="entry name" value="Beta-barrel_TonB_sf"/>
</dbReference>
<feature type="region of interest" description="Disordered" evidence="10">
    <location>
        <begin position="23"/>
        <end position="43"/>
    </location>
</feature>
<evidence type="ECO:0000256" key="5">
    <source>
        <dbReference type="ARBA" id="ARBA00023077"/>
    </source>
</evidence>
<protein>
    <submittedName>
        <fullName evidence="14">TonB-dependent receptor</fullName>
    </submittedName>
</protein>
<dbReference type="InterPro" id="IPR000531">
    <property type="entry name" value="Beta-barrel_TonB"/>
</dbReference>
<dbReference type="EMBL" id="QWLV01000001">
    <property type="protein sequence ID" value="RHW19262.1"/>
    <property type="molecule type" value="Genomic_DNA"/>
</dbReference>
<dbReference type="Pfam" id="PF07715">
    <property type="entry name" value="Plug"/>
    <property type="match status" value="1"/>
</dbReference>
<keyword evidence="11" id="KW-0732">Signal</keyword>
<evidence type="ECO:0000256" key="10">
    <source>
        <dbReference type="SAM" id="MobiDB-lite"/>
    </source>
</evidence>
<dbReference type="RefSeq" id="WP_118862767.1">
    <property type="nucleotide sequence ID" value="NZ_QWLV01000001.1"/>
</dbReference>
<comment type="subcellular location">
    <subcellularLocation>
        <location evidence="1 8">Cell outer membrane</location>
        <topology evidence="1 8">Multi-pass membrane protein</topology>
    </subcellularLocation>
</comment>
<evidence type="ECO:0000256" key="4">
    <source>
        <dbReference type="ARBA" id="ARBA00022692"/>
    </source>
</evidence>
<feature type="domain" description="TonB-dependent receptor plug" evidence="13">
    <location>
        <begin position="84"/>
        <end position="199"/>
    </location>
</feature>
<dbReference type="OrthoDB" id="7051241at2"/>
<dbReference type="PROSITE" id="PS52016">
    <property type="entry name" value="TONB_DEPENDENT_REC_3"/>
    <property type="match status" value="1"/>
</dbReference>
<feature type="compositionally biased region" description="Polar residues" evidence="10">
    <location>
        <begin position="120"/>
        <end position="139"/>
    </location>
</feature>
<dbReference type="SUPFAM" id="SSF56935">
    <property type="entry name" value="Porins"/>
    <property type="match status" value="1"/>
</dbReference>
<dbReference type="PANTHER" id="PTHR47234:SF2">
    <property type="entry name" value="TONB-DEPENDENT RECEPTOR"/>
    <property type="match status" value="1"/>
</dbReference>
<proteinExistence type="inferred from homology"/>
<organism evidence="14 15">
    <name type="scientific">Sphingomonas gilva</name>
    <dbReference type="NCBI Taxonomy" id="2305907"/>
    <lineage>
        <taxon>Bacteria</taxon>
        <taxon>Pseudomonadati</taxon>
        <taxon>Pseudomonadota</taxon>
        <taxon>Alphaproteobacteria</taxon>
        <taxon>Sphingomonadales</taxon>
        <taxon>Sphingomonadaceae</taxon>
        <taxon>Sphingomonas</taxon>
    </lineage>
</organism>
<keyword evidence="6 8" id="KW-0472">Membrane</keyword>